<protein>
    <submittedName>
        <fullName evidence="1">Uncharacterized protein</fullName>
    </submittedName>
</protein>
<organism evidence="1 2">
    <name type="scientific">Luteimonas kalidii</name>
    <dbReference type="NCBI Taxonomy" id="3042025"/>
    <lineage>
        <taxon>Bacteria</taxon>
        <taxon>Pseudomonadati</taxon>
        <taxon>Pseudomonadota</taxon>
        <taxon>Gammaproteobacteria</taxon>
        <taxon>Lysobacterales</taxon>
        <taxon>Lysobacteraceae</taxon>
        <taxon>Luteimonas</taxon>
    </lineage>
</organism>
<evidence type="ECO:0000313" key="1">
    <source>
        <dbReference type="EMBL" id="MDH5833463.1"/>
    </source>
</evidence>
<accession>A0ABT6JRZ3</accession>
<dbReference type="EMBL" id="JARXRO010000014">
    <property type="protein sequence ID" value="MDH5833463.1"/>
    <property type="molecule type" value="Genomic_DNA"/>
</dbReference>
<proteinExistence type="predicted"/>
<name>A0ABT6JRZ3_9GAMM</name>
<sequence length="228" mass="24215">MASQHLIVEATSPLVPELCRFVSGQHCTVFGSAPGRKLPAGYEDSVIVCANGAGYGLARSADLTVLGAGVSRAGDKTSRHTLRNMNGRFSERVLFVNPGKWTDYAERFRDFGFAWRSQEVMTAEARAQFVLALTGYSSGGLVGPDAHSNGVLALLLAAAAGATRIDATGFSLSPGHFYIEDADTPRNHAGHDLVAMRWLATNAPVRFMDDELRNHLGNPAATAGPLSA</sequence>
<comment type="caution">
    <text evidence="1">The sequence shown here is derived from an EMBL/GenBank/DDBJ whole genome shotgun (WGS) entry which is preliminary data.</text>
</comment>
<reference evidence="1 2" key="1">
    <citation type="submission" date="2023-04" db="EMBL/GenBank/DDBJ databases">
        <title>Luteimonas sp. M1R5S59.</title>
        <authorList>
            <person name="Sun J.-Q."/>
        </authorList>
    </citation>
    <scope>NUCLEOTIDE SEQUENCE [LARGE SCALE GENOMIC DNA]</scope>
    <source>
        <strain evidence="1 2">M1R5S59</strain>
    </source>
</reference>
<evidence type="ECO:0000313" key="2">
    <source>
        <dbReference type="Proteomes" id="UP001156873"/>
    </source>
</evidence>
<dbReference type="Proteomes" id="UP001156873">
    <property type="component" value="Unassembled WGS sequence"/>
</dbReference>
<dbReference type="RefSeq" id="WP_280577728.1">
    <property type="nucleotide sequence ID" value="NZ_JARXRO010000014.1"/>
</dbReference>
<keyword evidence="2" id="KW-1185">Reference proteome</keyword>
<gene>
    <name evidence="1" type="ORF">QFW81_05920</name>
</gene>